<organism evidence="1">
    <name type="scientific">uncultured Rubrobacteraceae bacterium</name>
    <dbReference type="NCBI Taxonomy" id="349277"/>
    <lineage>
        <taxon>Bacteria</taxon>
        <taxon>Bacillati</taxon>
        <taxon>Actinomycetota</taxon>
        <taxon>Rubrobacteria</taxon>
        <taxon>Rubrobacterales</taxon>
        <taxon>Rubrobacteraceae</taxon>
        <taxon>environmental samples</taxon>
    </lineage>
</organism>
<gene>
    <name evidence="1" type="ORF">AVDCRST_MAG82-2038</name>
</gene>
<dbReference type="EMBL" id="CADCVA010000285">
    <property type="protein sequence ID" value="CAA9430017.1"/>
    <property type="molecule type" value="Genomic_DNA"/>
</dbReference>
<evidence type="ECO:0000313" key="1">
    <source>
        <dbReference type="EMBL" id="CAA9430017.1"/>
    </source>
</evidence>
<sequence>MSEGGPEAARRLTEAFGEPYREVVRSAVDAQQRNVQLAQGWVESVTGVLESQAEANRALTSAMESHTNAVEEAIKSQERTSRALAESLEAYREVIERNTALQEKSANLVQGFFGDVTSELREGMQGSQEVARSLMEGSERQMEAFRAMLGEAMDSYANLLNAPFALYRKNLEAFGKQGQRGGRDEI</sequence>
<protein>
    <submittedName>
        <fullName evidence="1">Uncharacterized protein</fullName>
    </submittedName>
</protein>
<reference evidence="1" key="1">
    <citation type="submission" date="2020-02" db="EMBL/GenBank/DDBJ databases">
        <authorList>
            <person name="Meier V. D."/>
        </authorList>
    </citation>
    <scope>NUCLEOTIDE SEQUENCE</scope>
    <source>
        <strain evidence="1">AVDCRST_MAG82</strain>
    </source>
</reference>
<proteinExistence type="predicted"/>
<name>A0A6J4Q257_9ACTN</name>
<dbReference type="AlphaFoldDB" id="A0A6J4Q257"/>
<accession>A0A6J4Q257</accession>